<dbReference type="STRING" id="7370.A0A1I8MT66"/>
<dbReference type="VEuPathDB" id="VectorBase:MDOA008196"/>
<dbReference type="AlphaFoldDB" id="A0A1I8MT66"/>
<dbReference type="EnsemblMetazoa" id="MDOA008196-RA">
    <property type="protein sequence ID" value="MDOA008196-PA"/>
    <property type="gene ID" value="MDOA008196"/>
</dbReference>
<feature type="region of interest" description="Disordered" evidence="1">
    <location>
        <begin position="247"/>
        <end position="307"/>
    </location>
</feature>
<gene>
    <name evidence="2" type="primary">101896629</name>
</gene>
<dbReference type="KEGG" id="mde:101896629"/>
<organism evidence="2">
    <name type="scientific">Musca domestica</name>
    <name type="common">House fly</name>
    <dbReference type="NCBI Taxonomy" id="7370"/>
    <lineage>
        <taxon>Eukaryota</taxon>
        <taxon>Metazoa</taxon>
        <taxon>Ecdysozoa</taxon>
        <taxon>Arthropoda</taxon>
        <taxon>Hexapoda</taxon>
        <taxon>Insecta</taxon>
        <taxon>Pterygota</taxon>
        <taxon>Neoptera</taxon>
        <taxon>Endopterygota</taxon>
        <taxon>Diptera</taxon>
        <taxon>Brachycera</taxon>
        <taxon>Muscomorpha</taxon>
        <taxon>Muscoidea</taxon>
        <taxon>Muscidae</taxon>
        <taxon>Musca</taxon>
    </lineage>
</organism>
<dbReference type="GO" id="GO:0005762">
    <property type="term" value="C:mitochondrial large ribosomal subunit"/>
    <property type="evidence" value="ECO:0007669"/>
    <property type="project" value="TreeGrafter"/>
</dbReference>
<dbReference type="PANTHER" id="PTHR13528">
    <property type="entry name" value="39S RIBOSOMAL PROTEIN L28, MITOCHONDRIAL"/>
    <property type="match status" value="1"/>
</dbReference>
<evidence type="ECO:0000313" key="2">
    <source>
        <dbReference type="EnsemblMetazoa" id="MDOA008196-PA"/>
    </source>
</evidence>
<dbReference type="OrthoDB" id="361870at2759"/>
<evidence type="ECO:0008006" key="3">
    <source>
        <dbReference type="Google" id="ProtNLM"/>
    </source>
</evidence>
<sequence length="307" mass="35193">MAHATKQGPQLLNGFKRLTRFDKGLGAQLPEAYKKFWREWKMTQPAAVHYIPKDGVWERDEVTGEIKPVQNVPIPLIDPPESHQGIWGGEAVIKGFQKRQRLSRRVPHFWVPVLKRSVVHSQVLNEYMSVVVTDRTIEKIHECHGFDHYLLKTPACDLRSALALTLKRKILIELLNNCPSLAGQPSERERVLKEYKCYLEAYTPEEIEWYGYTYDEAIKKIAAQIREQNKPVPHKLEFRRKLIEQLQQANMKSETESDEPSGKLTAKSSSDSDADIEALTKLESPSSSSTSSNWLSKINPFGKKQET</sequence>
<dbReference type="PANTHER" id="PTHR13528:SF2">
    <property type="entry name" value="LARGE RIBOSOMAL SUBUNIT PROTEIN BL28M"/>
    <property type="match status" value="1"/>
</dbReference>
<name>A0A1I8MT66_MUSDO</name>
<dbReference type="VEuPathDB" id="VectorBase:MDOMA2_004073"/>
<dbReference type="RefSeq" id="XP_005179581.2">
    <property type="nucleotide sequence ID" value="XM_005179524.4"/>
</dbReference>
<protein>
    <recommendedName>
        <fullName evidence="3">39S ribosomal protein L28, mitochondrial</fullName>
    </recommendedName>
</protein>
<dbReference type="GO" id="GO:0003735">
    <property type="term" value="F:structural constituent of ribosome"/>
    <property type="evidence" value="ECO:0007669"/>
    <property type="project" value="InterPro"/>
</dbReference>
<proteinExistence type="predicted"/>
<accession>A0A1I8MT66</accession>
<dbReference type="eggNOG" id="KOG3279">
    <property type="taxonomic scope" value="Eukaryota"/>
</dbReference>
<evidence type="ECO:0000256" key="1">
    <source>
        <dbReference type="SAM" id="MobiDB-lite"/>
    </source>
</evidence>
<dbReference type="InterPro" id="IPR026569">
    <property type="entry name" value="Ribosomal_bL28"/>
</dbReference>
<feature type="compositionally biased region" description="Low complexity" evidence="1">
    <location>
        <begin position="284"/>
        <end position="296"/>
    </location>
</feature>
<reference evidence="2" key="1">
    <citation type="submission" date="2020-05" db="UniProtKB">
        <authorList>
            <consortium name="EnsemblMetazoa"/>
        </authorList>
    </citation>
    <scope>IDENTIFICATION</scope>
    <source>
        <strain evidence="2">Aabys</strain>
    </source>
</reference>